<dbReference type="PANTHER" id="PTHR11552:SF188">
    <property type="entry name" value="NEITHER INACTIVATION NOR AFTERPOTENTIAL PROTEIN G"/>
    <property type="match status" value="1"/>
</dbReference>
<feature type="domain" description="Glucose-methanol-choline oxidoreductase C-terminal" evidence="3">
    <location>
        <begin position="44"/>
        <end position="213"/>
    </location>
</feature>
<dbReference type="STRING" id="7102.A0A2A4J9Y7"/>
<name>A0A2A4J9Y7_HELVI</name>
<comment type="similarity">
    <text evidence="1">Belongs to the GMC oxidoreductase family.</text>
</comment>
<dbReference type="EMBL" id="NWSH01002291">
    <property type="protein sequence ID" value="PCG68659.1"/>
    <property type="molecule type" value="Genomic_DNA"/>
</dbReference>
<proteinExistence type="inferred from homology"/>
<dbReference type="AlphaFoldDB" id="A0A2A4J9Y7"/>
<feature type="region of interest" description="Disordered" evidence="2">
    <location>
        <begin position="119"/>
        <end position="147"/>
    </location>
</feature>
<evidence type="ECO:0000313" key="4">
    <source>
        <dbReference type="EMBL" id="PCG68659.1"/>
    </source>
</evidence>
<gene>
    <name evidence="4" type="ORF">B5V51_4997</name>
</gene>
<evidence type="ECO:0000256" key="1">
    <source>
        <dbReference type="ARBA" id="ARBA00010790"/>
    </source>
</evidence>
<dbReference type="Pfam" id="PF05199">
    <property type="entry name" value="GMC_oxred_C"/>
    <property type="match status" value="1"/>
</dbReference>
<dbReference type="GO" id="GO:0050660">
    <property type="term" value="F:flavin adenine dinucleotide binding"/>
    <property type="evidence" value="ECO:0007669"/>
    <property type="project" value="InterPro"/>
</dbReference>
<dbReference type="PANTHER" id="PTHR11552">
    <property type="entry name" value="GLUCOSE-METHANOL-CHOLINE GMC OXIDOREDUCTASE"/>
    <property type="match status" value="1"/>
</dbReference>
<dbReference type="InterPro" id="IPR007867">
    <property type="entry name" value="GMC_OxRtase_C"/>
</dbReference>
<evidence type="ECO:0000256" key="2">
    <source>
        <dbReference type="SAM" id="MobiDB-lite"/>
    </source>
</evidence>
<organism evidence="4">
    <name type="scientific">Heliothis virescens</name>
    <name type="common">Tobacco budworm moth</name>
    <dbReference type="NCBI Taxonomy" id="7102"/>
    <lineage>
        <taxon>Eukaryota</taxon>
        <taxon>Metazoa</taxon>
        <taxon>Ecdysozoa</taxon>
        <taxon>Arthropoda</taxon>
        <taxon>Hexapoda</taxon>
        <taxon>Insecta</taxon>
        <taxon>Pterygota</taxon>
        <taxon>Neoptera</taxon>
        <taxon>Endopterygota</taxon>
        <taxon>Lepidoptera</taxon>
        <taxon>Glossata</taxon>
        <taxon>Ditrysia</taxon>
        <taxon>Noctuoidea</taxon>
        <taxon>Noctuidae</taxon>
        <taxon>Heliothinae</taxon>
        <taxon>Heliothis</taxon>
    </lineage>
</organism>
<protein>
    <recommendedName>
        <fullName evidence="3">Glucose-methanol-choline oxidoreductase C-terminal domain-containing protein</fullName>
    </recommendedName>
</protein>
<dbReference type="GO" id="GO:0016614">
    <property type="term" value="F:oxidoreductase activity, acting on CH-OH group of donors"/>
    <property type="evidence" value="ECO:0007669"/>
    <property type="project" value="InterPro"/>
</dbReference>
<reference evidence="4" key="1">
    <citation type="submission" date="2017-09" db="EMBL/GenBank/DDBJ databases">
        <title>Contemporary evolution of a Lepidopteran species, Heliothis virescens, in response to modern agricultural practices.</title>
        <authorList>
            <person name="Fritz M.L."/>
            <person name="Deyonke A.M."/>
            <person name="Papanicolaou A."/>
            <person name="Micinski S."/>
            <person name="Westbrook J."/>
            <person name="Gould F."/>
        </authorList>
    </citation>
    <scope>NUCLEOTIDE SEQUENCE [LARGE SCALE GENOMIC DNA]</scope>
    <source>
        <strain evidence="4">HvINT-</strain>
        <tissue evidence="4">Whole body</tissue>
    </source>
</reference>
<dbReference type="InterPro" id="IPR036188">
    <property type="entry name" value="FAD/NAD-bd_sf"/>
</dbReference>
<dbReference type="Gene3D" id="3.30.560.10">
    <property type="entry name" value="Glucose Oxidase, domain 3"/>
    <property type="match status" value="1"/>
</dbReference>
<comment type="caution">
    <text evidence="4">The sequence shown here is derived from an EMBL/GenBank/DDBJ whole genome shotgun (WGS) entry which is preliminary data.</text>
</comment>
<dbReference type="SUPFAM" id="SSF54373">
    <property type="entry name" value="FAD-linked reductases, C-terminal domain"/>
    <property type="match status" value="1"/>
</dbReference>
<dbReference type="InterPro" id="IPR012132">
    <property type="entry name" value="GMC_OxRdtase"/>
</dbReference>
<accession>A0A2A4J9Y7</accession>
<sequence>MGTASERLLRDLSNYKPQVIRDTFAFYNNTKKEGFMFLCTCVQPSSRGSVTLADSTTSVPPVVDPNYLENYSDVQCMIKAEELLSSKAFQEIGARIHWPRPERCLSLWRYSKDEQRGPVLRRRRFGKKQTQAQPKETRAPKLKPPPSPPDAYLECIIREVAVTGHNAGGTCAGGRVVDHELRVKSVSRLRIVDASVLPSPVSLFPNSVLIAMAERAADLIRYGHT</sequence>
<dbReference type="SUPFAM" id="SSF51905">
    <property type="entry name" value="FAD/NAD(P)-binding domain"/>
    <property type="match status" value="1"/>
</dbReference>
<evidence type="ECO:0000259" key="3">
    <source>
        <dbReference type="Pfam" id="PF05199"/>
    </source>
</evidence>
<dbReference type="Gene3D" id="3.50.50.60">
    <property type="entry name" value="FAD/NAD(P)-binding domain"/>
    <property type="match status" value="1"/>
</dbReference>